<proteinExistence type="predicted"/>
<reference evidence="2" key="1">
    <citation type="submission" date="2018-05" db="EMBL/GenBank/DDBJ databases">
        <authorList>
            <person name="Lanie J.A."/>
            <person name="Ng W.-L."/>
            <person name="Kazmierczak K.M."/>
            <person name="Andrzejewski T.M."/>
            <person name="Davidsen T.M."/>
            <person name="Wayne K.J."/>
            <person name="Tettelin H."/>
            <person name="Glass J.I."/>
            <person name="Rusch D."/>
            <person name="Podicherti R."/>
            <person name="Tsui H.-C.T."/>
            <person name="Winkler M.E."/>
        </authorList>
    </citation>
    <scope>NUCLEOTIDE SEQUENCE</scope>
</reference>
<protein>
    <recommendedName>
        <fullName evidence="3">DUF4389 domain-containing protein</fullName>
    </recommendedName>
</protein>
<keyword evidence="1" id="KW-0812">Transmembrane</keyword>
<dbReference type="EMBL" id="UINC01013029">
    <property type="protein sequence ID" value="SVA56537.1"/>
    <property type="molecule type" value="Genomic_DNA"/>
</dbReference>
<gene>
    <name evidence="2" type="ORF">METZ01_LOCUS109391</name>
</gene>
<keyword evidence="1" id="KW-1133">Transmembrane helix</keyword>
<dbReference type="Pfam" id="PF14333">
    <property type="entry name" value="DUF4389"/>
    <property type="match status" value="1"/>
</dbReference>
<keyword evidence="1" id="KW-0472">Membrane</keyword>
<organism evidence="2">
    <name type="scientific">marine metagenome</name>
    <dbReference type="NCBI Taxonomy" id="408172"/>
    <lineage>
        <taxon>unclassified sequences</taxon>
        <taxon>metagenomes</taxon>
        <taxon>ecological metagenomes</taxon>
    </lineage>
</organism>
<evidence type="ECO:0000313" key="2">
    <source>
        <dbReference type="EMBL" id="SVA56537.1"/>
    </source>
</evidence>
<feature type="transmembrane region" description="Helical" evidence="1">
    <location>
        <begin position="20"/>
        <end position="49"/>
    </location>
</feature>
<evidence type="ECO:0008006" key="3">
    <source>
        <dbReference type="Google" id="ProtNLM"/>
    </source>
</evidence>
<accession>A0A381WXB2</accession>
<dbReference type="InterPro" id="IPR025498">
    <property type="entry name" value="DUF4389"/>
</dbReference>
<dbReference type="AlphaFoldDB" id="A0A381WXB2"/>
<name>A0A381WXB2_9ZZZZ</name>
<sequence length="102" mass="12039">MSDQGQVIFRTGETWLRLLLMLVYFGLVFYLVKILIGVSLVFQFVMVVFRGTVNPRLKRFTADLNRFCFSALQYLTWNTDQRPFPFCDWPCPGEQIPSEEEF</sequence>
<evidence type="ECO:0000256" key="1">
    <source>
        <dbReference type="SAM" id="Phobius"/>
    </source>
</evidence>